<sequence>MRKLLTYLPSLFTIIVIITLDEGWAKWLLLAVLVLSVILAKFKRNKFETDEVEYDERVNINIRYWSFGFLVVTNAILIMYFMLVSQSMINEWMTADYVMIYLSATMLIALYVIPSIARKF</sequence>
<dbReference type="EMBL" id="JBHLVF010000003">
    <property type="protein sequence ID" value="MFC0389875.1"/>
    <property type="molecule type" value="Genomic_DNA"/>
</dbReference>
<name>A0ABV6J4N7_9BACL</name>
<feature type="transmembrane region" description="Helical" evidence="1">
    <location>
        <begin position="62"/>
        <end position="83"/>
    </location>
</feature>
<gene>
    <name evidence="2" type="ORF">ACFFJ8_00650</name>
</gene>
<keyword evidence="1" id="KW-0472">Membrane</keyword>
<feature type="transmembrane region" description="Helical" evidence="1">
    <location>
        <begin position="98"/>
        <end position="117"/>
    </location>
</feature>
<evidence type="ECO:0000256" key="1">
    <source>
        <dbReference type="SAM" id="Phobius"/>
    </source>
</evidence>
<evidence type="ECO:0000313" key="3">
    <source>
        <dbReference type="Proteomes" id="UP001589818"/>
    </source>
</evidence>
<dbReference type="RefSeq" id="WP_204821831.1">
    <property type="nucleotide sequence ID" value="NZ_JANHOF010000015.1"/>
</dbReference>
<organism evidence="2 3">
    <name type="scientific">Paenibacillus mendelii</name>
    <dbReference type="NCBI Taxonomy" id="206163"/>
    <lineage>
        <taxon>Bacteria</taxon>
        <taxon>Bacillati</taxon>
        <taxon>Bacillota</taxon>
        <taxon>Bacilli</taxon>
        <taxon>Bacillales</taxon>
        <taxon>Paenibacillaceae</taxon>
        <taxon>Paenibacillus</taxon>
    </lineage>
</organism>
<keyword evidence="1" id="KW-0812">Transmembrane</keyword>
<dbReference type="Proteomes" id="UP001589818">
    <property type="component" value="Unassembled WGS sequence"/>
</dbReference>
<comment type="caution">
    <text evidence="2">The sequence shown here is derived from an EMBL/GenBank/DDBJ whole genome shotgun (WGS) entry which is preliminary data.</text>
</comment>
<feature type="transmembrane region" description="Helical" evidence="1">
    <location>
        <begin position="24"/>
        <end position="42"/>
    </location>
</feature>
<accession>A0ABV6J4N7</accession>
<keyword evidence="1" id="KW-1133">Transmembrane helix</keyword>
<reference evidence="2 3" key="1">
    <citation type="submission" date="2024-09" db="EMBL/GenBank/DDBJ databases">
        <authorList>
            <person name="Sun Q."/>
            <person name="Mori K."/>
        </authorList>
    </citation>
    <scope>NUCLEOTIDE SEQUENCE [LARGE SCALE GENOMIC DNA]</scope>
    <source>
        <strain evidence="2 3">CCM 4839</strain>
    </source>
</reference>
<evidence type="ECO:0008006" key="4">
    <source>
        <dbReference type="Google" id="ProtNLM"/>
    </source>
</evidence>
<keyword evidence="3" id="KW-1185">Reference proteome</keyword>
<proteinExistence type="predicted"/>
<evidence type="ECO:0000313" key="2">
    <source>
        <dbReference type="EMBL" id="MFC0389875.1"/>
    </source>
</evidence>
<protein>
    <recommendedName>
        <fullName evidence="4">Group-specific protein</fullName>
    </recommendedName>
</protein>